<evidence type="ECO:0000313" key="2">
    <source>
        <dbReference type="Proteomes" id="UP000053467"/>
    </source>
</evidence>
<accession>A0A101I3H9</accession>
<protein>
    <submittedName>
        <fullName evidence="1">Uncharacterized protein</fullName>
    </submittedName>
</protein>
<sequence>MMKQTIPMVITLRKRRKIFEFFNILKSWVVSIFLKIKKSIKTVIRILKI</sequence>
<name>A0A101I3H9_UNCT6</name>
<organism evidence="1 2">
    <name type="scientific">candidate division TA06 bacterium 34_109</name>
    <dbReference type="NCBI Taxonomy" id="1635277"/>
    <lineage>
        <taxon>Bacteria</taxon>
        <taxon>Bacteria division TA06</taxon>
    </lineage>
</organism>
<dbReference type="EMBL" id="LGGX01000002">
    <property type="protein sequence ID" value="KUK87814.1"/>
    <property type="molecule type" value="Genomic_DNA"/>
</dbReference>
<reference evidence="2" key="1">
    <citation type="journal article" date="2015" name="MBio">
        <title>Genome-Resolved Metagenomic Analysis Reveals Roles for Candidate Phyla and Other Microbial Community Members in Biogeochemical Transformations in Oil Reservoirs.</title>
        <authorList>
            <person name="Hu P."/>
            <person name="Tom L."/>
            <person name="Singh A."/>
            <person name="Thomas B.C."/>
            <person name="Baker B.J."/>
            <person name="Piceno Y.M."/>
            <person name="Andersen G.L."/>
            <person name="Banfield J.F."/>
        </authorList>
    </citation>
    <scope>NUCLEOTIDE SEQUENCE [LARGE SCALE GENOMIC DNA]</scope>
</reference>
<gene>
    <name evidence="1" type="ORF">XE03_0333</name>
</gene>
<dbReference type="AlphaFoldDB" id="A0A101I3H9"/>
<dbReference type="Proteomes" id="UP000053467">
    <property type="component" value="Unassembled WGS sequence"/>
</dbReference>
<evidence type="ECO:0000313" key="1">
    <source>
        <dbReference type="EMBL" id="KUK87814.1"/>
    </source>
</evidence>
<proteinExistence type="predicted"/>
<comment type="caution">
    <text evidence="1">The sequence shown here is derived from an EMBL/GenBank/DDBJ whole genome shotgun (WGS) entry which is preliminary data.</text>
</comment>